<dbReference type="KEGG" id="hhb:Hhub_2295"/>
<dbReference type="InterPro" id="IPR055946">
    <property type="entry name" value="DUF7524"/>
</dbReference>
<feature type="transmembrane region" description="Helical" evidence="2">
    <location>
        <begin position="164"/>
        <end position="184"/>
    </location>
</feature>
<sequence length="186" mass="19187">MPERLSVHLNRDNPRDLQPEAASLETDRSFVLVFENHGGPIHVHLRLDDALAAVSEPAATQVYVDEGQTRGVEVAIPSDHPPTKGYVELSTGYGAEQARVNVTVTAERKDGGPDVAVDDSLAEKSGPDDDGESVALADVALPTAAAAAVVVVAAALTVSISDSIAMLVGVLALLGGVGVAGYMLRA</sequence>
<keyword evidence="2" id="KW-1133">Transmembrane helix</keyword>
<name>A0A0U5H2Y4_9EURY</name>
<dbReference type="Proteomes" id="UP000066737">
    <property type="component" value="Chromosome I"/>
</dbReference>
<proteinExistence type="predicted"/>
<feature type="transmembrane region" description="Helical" evidence="2">
    <location>
        <begin position="134"/>
        <end position="158"/>
    </location>
</feature>
<keyword evidence="2" id="KW-0812">Transmembrane</keyword>
<dbReference type="OrthoDB" id="282430at2157"/>
<gene>
    <name evidence="3" type="ORF">HHUB_2295</name>
</gene>
<evidence type="ECO:0000256" key="2">
    <source>
        <dbReference type="SAM" id="Phobius"/>
    </source>
</evidence>
<dbReference type="Pfam" id="PF24368">
    <property type="entry name" value="DUF7524"/>
    <property type="match status" value="1"/>
</dbReference>
<accession>A0A0U5H2Y4</accession>
<dbReference type="STRING" id="1407499.HHUB_2295"/>
<evidence type="ECO:0000313" key="4">
    <source>
        <dbReference type="Proteomes" id="UP000066737"/>
    </source>
</evidence>
<dbReference type="EMBL" id="LN831302">
    <property type="protein sequence ID" value="CQH55884.1"/>
    <property type="molecule type" value="Genomic_DNA"/>
</dbReference>
<keyword evidence="2" id="KW-0472">Membrane</keyword>
<keyword evidence="4" id="KW-1185">Reference proteome</keyword>
<evidence type="ECO:0000313" key="3">
    <source>
        <dbReference type="EMBL" id="CQH55884.1"/>
    </source>
</evidence>
<feature type="region of interest" description="Disordered" evidence="1">
    <location>
        <begin position="109"/>
        <end position="131"/>
    </location>
</feature>
<dbReference type="GeneID" id="26658941"/>
<reference evidence="4" key="1">
    <citation type="journal article" date="2016" name="Environ. Microbiol.">
        <title>The complete genome of a viable archaeum isolated from 123-million-year-old rock salt.</title>
        <authorList>
            <person name="Jaakkola S.T."/>
            <person name="Pfeiffer F."/>
            <person name="Ravantti J.J."/>
            <person name="Guo Q."/>
            <person name="Liu Y."/>
            <person name="Chen X."/>
            <person name="Ma H."/>
            <person name="Yang C."/>
            <person name="Oksanen H.M."/>
            <person name="Bamford D.H."/>
        </authorList>
    </citation>
    <scope>NUCLEOTIDE SEQUENCE</scope>
    <source>
        <strain evidence="4">JI20-1</strain>
    </source>
</reference>
<dbReference type="RefSeq" id="WP_059056703.1">
    <property type="nucleotide sequence ID" value="NZ_LN831302.1"/>
</dbReference>
<dbReference type="AlphaFoldDB" id="A0A0U5H2Y4"/>
<organism evidence="3 4">
    <name type="scientific">Halobacterium hubeiense</name>
    <dbReference type="NCBI Taxonomy" id="1407499"/>
    <lineage>
        <taxon>Archaea</taxon>
        <taxon>Methanobacteriati</taxon>
        <taxon>Methanobacteriota</taxon>
        <taxon>Stenosarchaea group</taxon>
        <taxon>Halobacteria</taxon>
        <taxon>Halobacteriales</taxon>
        <taxon>Halobacteriaceae</taxon>
        <taxon>Halobacterium</taxon>
    </lineage>
</organism>
<evidence type="ECO:0000256" key="1">
    <source>
        <dbReference type="SAM" id="MobiDB-lite"/>
    </source>
</evidence>
<protein>
    <submittedName>
        <fullName evidence="3">Uncharacterized protein</fullName>
    </submittedName>
</protein>